<comment type="catalytic activity">
    <reaction evidence="15">
        <text>tRNA(Ile) + L-isoleucine + ATP = L-isoleucyl-tRNA(Ile) + AMP + diphosphate</text>
        <dbReference type="Rhea" id="RHEA:11060"/>
        <dbReference type="Rhea" id="RHEA-COMP:9666"/>
        <dbReference type="Rhea" id="RHEA-COMP:9695"/>
        <dbReference type="ChEBI" id="CHEBI:30616"/>
        <dbReference type="ChEBI" id="CHEBI:33019"/>
        <dbReference type="ChEBI" id="CHEBI:58045"/>
        <dbReference type="ChEBI" id="CHEBI:78442"/>
        <dbReference type="ChEBI" id="CHEBI:78528"/>
        <dbReference type="ChEBI" id="CHEBI:456215"/>
        <dbReference type="EC" id="6.1.1.5"/>
    </reaction>
</comment>
<dbReference type="SUPFAM" id="SSF50677">
    <property type="entry name" value="ValRS/IleRS/LeuRS editing domain"/>
    <property type="match status" value="1"/>
</dbReference>
<dbReference type="SMART" id="SM00855">
    <property type="entry name" value="PGAM"/>
    <property type="match status" value="1"/>
</dbReference>
<comment type="subunit">
    <text evidence="4">Monomer.</text>
</comment>
<organism evidence="18 19">
    <name type="scientific">Candidatus Kaiserbacteria bacterium CG08_land_8_20_14_0_20_50_21</name>
    <dbReference type="NCBI Taxonomy" id="1974604"/>
    <lineage>
        <taxon>Bacteria</taxon>
        <taxon>Candidatus Kaiseribacteriota</taxon>
    </lineage>
</organism>
<dbReference type="Gene3D" id="1.10.730.10">
    <property type="entry name" value="Isoleucyl-tRNA Synthetase, Domain 1"/>
    <property type="match status" value="1"/>
</dbReference>
<dbReference type="EC" id="6.1.1.5" evidence="5"/>
<reference evidence="19" key="1">
    <citation type="submission" date="2017-09" db="EMBL/GenBank/DDBJ databases">
        <title>Depth-based differentiation of microbial function through sediment-hosted aquifers and enrichment of novel symbionts in the deep terrestrial subsurface.</title>
        <authorList>
            <person name="Probst A.J."/>
            <person name="Ladd B."/>
            <person name="Jarett J.K."/>
            <person name="Geller-Mcgrath D.E."/>
            <person name="Sieber C.M.K."/>
            <person name="Emerson J.B."/>
            <person name="Anantharaman K."/>
            <person name="Thomas B.C."/>
            <person name="Malmstrom R."/>
            <person name="Stieglmeier M."/>
            <person name="Klingl A."/>
            <person name="Woyke T."/>
            <person name="Ryan C.M."/>
            <person name="Banfield J.F."/>
        </authorList>
    </citation>
    <scope>NUCLEOTIDE SEQUENCE [LARGE SCALE GENOMIC DNA]</scope>
</reference>
<dbReference type="AlphaFoldDB" id="A0A2H0YYM7"/>
<sequence>MADVPEKSKVTKMEEAILAFWERERIFEKSLAKKSPKGEFIFYEGPPTANGKPGIHHLEARAFKDAILRYKTMRGYRVRRRAGWDTHGLPVELQVEKELGFSGKKDIEKYGIAAFNKKCRESVFTYIDLWAKFTKRIGFWVDETKAYFTFDSAYMEVLWHLFAKTAKDGRLYKDYKVVPWCPRCGTVLSSHELAQGYQDVKDLTITAKFELVDEPGTYLLAWTTTSWTLPGNIALAVGKDIEYGKYEKNGERMIIADSRKDVLGEGWNHVMNMPAESLIGKVYRPIYDYSHALATESERKKFKKAFRVYTADFVTTEEGTGIVHTAVMYGPEDFEFGNKIGLPKVHLVSPEGKFIGSTGFLAGKSVVEEETAVEILKDLQTRNLLFKKESYTHTYPFCWRCKTRLIYYARDSWYIRMSDLHDKLVAENKKIHWEPSYIRDGRMGEWLENAKEWAISRERYWGTPLPVWQSADSSEQMIVDSIDELKKHTKKSGNTYVVMRHGEAENNVKDILDPTDEQRYSLTKQGKEQVRHAAESLKTRGVTHIYMSPFARTQETAHIIASVIGISNDCIRSDNRLREFRNGETHKETYRRFAEFLYEIDRTHTQDTILIITHGLGINMCAEIVDGEPTLNFAQPVQLDFVPLPHNEDYELDLHRPYIDDVVLVSPKGTELRRVPEVMDVWFDSGAMPFAQAANERGDQSLETFLKKVEYPSDFICEAIDQTRGWFYTLLAVGTLAGRGAPYKNAISLGHLLDAGGQKMSKSKGNVIDPWVEMEKWGVDTLRFWMYSVTQAGDSKNYDKKTVKEAAKVLSWFDNSARFYELFKDVSPSTLLGAPIKSMLDRWMQARVDETVSIVTDALDDYKLFEATRALAGLAEDLSQWYVRRVRDRIREGDTAALETLRDTLRTLSLLFAPFTPFLAEEIFTLVRSTEDPQSVHLADWPNSKKYWSLFGKNGNKSLIKDTVRVRALASEALQLRQKAGIKVRQPLASLSVPDILSSELAQVLADEVNVKKVITGKEFTLDTTLTSELVKEGDEREMASAIAQARKAEGLSPRDVVHTEIRSGGKYNATLSNGVINFDLIRDAK</sequence>
<feature type="domain" description="Methionyl/Valyl/Leucyl/Isoleucyl-tRNA synthetase anticodon-binding" evidence="17">
    <location>
        <begin position="841"/>
        <end position="988"/>
    </location>
</feature>
<evidence type="ECO:0000256" key="8">
    <source>
        <dbReference type="ARBA" id="ARBA00022723"/>
    </source>
</evidence>
<dbReference type="Proteomes" id="UP000228687">
    <property type="component" value="Unassembled WGS sequence"/>
</dbReference>
<dbReference type="InterPro" id="IPR029033">
    <property type="entry name" value="His_PPase_superfam"/>
</dbReference>
<dbReference type="GO" id="GO:0005737">
    <property type="term" value="C:cytoplasm"/>
    <property type="evidence" value="ECO:0007669"/>
    <property type="project" value="UniProtKB-SubCell"/>
</dbReference>
<keyword evidence="13" id="KW-0030">Aminoacyl-tRNA synthetase</keyword>
<dbReference type="Gene3D" id="3.40.50.1240">
    <property type="entry name" value="Phosphoglycerate mutase-like"/>
    <property type="match status" value="1"/>
</dbReference>
<dbReference type="InterPro" id="IPR002301">
    <property type="entry name" value="Ile-tRNA-ligase"/>
</dbReference>
<dbReference type="FunFam" id="3.40.50.620:FF:000063">
    <property type="entry name" value="Isoleucine--tRNA ligase"/>
    <property type="match status" value="1"/>
</dbReference>
<evidence type="ECO:0000256" key="13">
    <source>
        <dbReference type="ARBA" id="ARBA00023146"/>
    </source>
</evidence>
<evidence type="ECO:0000256" key="11">
    <source>
        <dbReference type="ARBA" id="ARBA00022840"/>
    </source>
</evidence>
<dbReference type="InterPro" id="IPR009080">
    <property type="entry name" value="tRNAsynth_Ia_anticodon-bd"/>
</dbReference>
<evidence type="ECO:0000259" key="17">
    <source>
        <dbReference type="Pfam" id="PF08264"/>
    </source>
</evidence>
<dbReference type="Gene3D" id="3.90.740.10">
    <property type="entry name" value="Valyl/Leucyl/Isoleucyl-tRNA synthetase, editing domain"/>
    <property type="match status" value="1"/>
</dbReference>
<dbReference type="PRINTS" id="PR00984">
    <property type="entry name" value="TRNASYNTHILE"/>
</dbReference>
<feature type="domain" description="Aminoacyl-tRNA synthetase class Ia" evidence="16">
    <location>
        <begin position="655"/>
        <end position="794"/>
    </location>
</feature>
<protein>
    <recommendedName>
        <fullName evidence="5">isoleucine--tRNA ligase</fullName>
        <ecNumber evidence="5">6.1.1.5</ecNumber>
    </recommendedName>
</protein>
<dbReference type="PANTHER" id="PTHR42780">
    <property type="entry name" value="SOLEUCYL-TRNA SYNTHETASE"/>
    <property type="match status" value="1"/>
</dbReference>
<dbReference type="InterPro" id="IPR013078">
    <property type="entry name" value="His_Pase_superF_clade-1"/>
</dbReference>
<dbReference type="SUPFAM" id="SSF52374">
    <property type="entry name" value="Nucleotidylyl transferase"/>
    <property type="match status" value="1"/>
</dbReference>
<accession>A0A2H0YYM7</accession>
<dbReference type="InterPro" id="IPR002300">
    <property type="entry name" value="aa-tRNA-synth_Ia"/>
</dbReference>
<name>A0A2H0YYM7_9BACT</name>
<dbReference type="GO" id="GO:0046872">
    <property type="term" value="F:metal ion binding"/>
    <property type="evidence" value="ECO:0007669"/>
    <property type="project" value="UniProtKB-KW"/>
</dbReference>
<dbReference type="InterPro" id="IPR013155">
    <property type="entry name" value="M/V/L/I-tRNA-synth_anticd-bd"/>
</dbReference>
<evidence type="ECO:0000313" key="19">
    <source>
        <dbReference type="Proteomes" id="UP000228687"/>
    </source>
</evidence>
<evidence type="ECO:0000256" key="5">
    <source>
        <dbReference type="ARBA" id="ARBA00013165"/>
    </source>
</evidence>
<evidence type="ECO:0000256" key="7">
    <source>
        <dbReference type="ARBA" id="ARBA00022598"/>
    </source>
</evidence>
<keyword evidence="11" id="KW-0067">ATP-binding</keyword>
<dbReference type="GO" id="GO:0006428">
    <property type="term" value="P:isoleucyl-tRNA aminoacylation"/>
    <property type="evidence" value="ECO:0007669"/>
    <property type="project" value="InterPro"/>
</dbReference>
<dbReference type="GO" id="GO:0005524">
    <property type="term" value="F:ATP binding"/>
    <property type="evidence" value="ECO:0007669"/>
    <property type="project" value="UniProtKB-KW"/>
</dbReference>
<dbReference type="GO" id="GO:0002161">
    <property type="term" value="F:aminoacyl-tRNA deacylase activity"/>
    <property type="evidence" value="ECO:0007669"/>
    <property type="project" value="InterPro"/>
</dbReference>
<evidence type="ECO:0000256" key="6">
    <source>
        <dbReference type="ARBA" id="ARBA00022490"/>
    </source>
</evidence>
<evidence type="ECO:0000256" key="2">
    <source>
        <dbReference type="ARBA" id="ARBA00004496"/>
    </source>
</evidence>
<keyword evidence="7 18" id="KW-0436">Ligase</keyword>
<dbReference type="SUPFAM" id="SSF47323">
    <property type="entry name" value="Anticodon-binding domain of a subclass of class I aminoacyl-tRNA synthetases"/>
    <property type="match status" value="1"/>
</dbReference>
<evidence type="ECO:0000256" key="15">
    <source>
        <dbReference type="ARBA" id="ARBA00048359"/>
    </source>
</evidence>
<keyword evidence="12" id="KW-0648">Protein biosynthesis</keyword>
<evidence type="ECO:0000256" key="10">
    <source>
        <dbReference type="ARBA" id="ARBA00022833"/>
    </source>
</evidence>
<dbReference type="Pfam" id="PF00300">
    <property type="entry name" value="His_Phos_1"/>
    <property type="match status" value="1"/>
</dbReference>
<evidence type="ECO:0000313" key="18">
    <source>
        <dbReference type="EMBL" id="PIS43575.1"/>
    </source>
</evidence>
<dbReference type="EMBL" id="PEXT01000010">
    <property type="protein sequence ID" value="PIS43575.1"/>
    <property type="molecule type" value="Genomic_DNA"/>
</dbReference>
<dbReference type="Gene3D" id="2.170.220.10">
    <property type="match status" value="1"/>
</dbReference>
<dbReference type="Gene3D" id="3.40.50.620">
    <property type="entry name" value="HUPs"/>
    <property type="match status" value="2"/>
</dbReference>
<dbReference type="GO" id="GO:0004822">
    <property type="term" value="F:isoleucine-tRNA ligase activity"/>
    <property type="evidence" value="ECO:0007669"/>
    <property type="project" value="UniProtKB-EC"/>
</dbReference>
<evidence type="ECO:0000256" key="1">
    <source>
        <dbReference type="ARBA" id="ARBA00001947"/>
    </source>
</evidence>
<comment type="caution">
    <text evidence="18">The sequence shown here is derived from an EMBL/GenBank/DDBJ whole genome shotgun (WGS) entry which is preliminary data.</text>
</comment>
<evidence type="ECO:0000259" key="16">
    <source>
        <dbReference type="Pfam" id="PF00133"/>
    </source>
</evidence>
<dbReference type="CDD" id="cd07067">
    <property type="entry name" value="HP_PGM_like"/>
    <property type="match status" value="1"/>
</dbReference>
<comment type="cofactor">
    <cofactor evidence="1">
        <name>Zn(2+)</name>
        <dbReference type="ChEBI" id="CHEBI:29105"/>
    </cofactor>
</comment>
<evidence type="ECO:0000256" key="3">
    <source>
        <dbReference type="ARBA" id="ARBA00007078"/>
    </source>
</evidence>
<keyword evidence="8" id="KW-0479">Metal-binding</keyword>
<dbReference type="InterPro" id="IPR023586">
    <property type="entry name" value="Ile-tRNA-ligase_type2"/>
</dbReference>
<dbReference type="Pfam" id="PF08264">
    <property type="entry name" value="Anticodon_1"/>
    <property type="match status" value="1"/>
</dbReference>
<evidence type="ECO:0000256" key="12">
    <source>
        <dbReference type="ARBA" id="ARBA00022917"/>
    </source>
</evidence>
<proteinExistence type="inferred from homology"/>
<evidence type="ECO:0000256" key="4">
    <source>
        <dbReference type="ARBA" id="ARBA00011245"/>
    </source>
</evidence>
<gene>
    <name evidence="18" type="ORF">COT23_00565</name>
</gene>
<comment type="function">
    <text evidence="14">Catalyzes the attachment of isoleucine to tRNA(Ile). As IleRS can inadvertently accommodate and process structurally similar amino acids such as valine, to avoid such errors it has two additional distinct tRNA(Ile)-dependent editing activities. One activity is designated as 'pretransfer' editing and involves the hydrolysis of activated Val-AMP. The other activity is designated 'posttransfer' editing and involves deacylation of mischarged Val-tRNA(Ile).</text>
</comment>
<feature type="domain" description="Aminoacyl-tRNA synthetase class Ia" evidence="16">
    <location>
        <begin position="17"/>
        <end position="495"/>
    </location>
</feature>
<keyword evidence="10" id="KW-0862">Zinc</keyword>
<keyword evidence="9" id="KW-0547">Nucleotide-binding</keyword>
<dbReference type="Pfam" id="PF00133">
    <property type="entry name" value="tRNA-synt_1"/>
    <property type="match status" value="2"/>
</dbReference>
<evidence type="ECO:0000256" key="14">
    <source>
        <dbReference type="ARBA" id="ARBA00025217"/>
    </source>
</evidence>
<keyword evidence="6" id="KW-0963">Cytoplasm</keyword>
<dbReference type="InterPro" id="IPR014729">
    <property type="entry name" value="Rossmann-like_a/b/a_fold"/>
</dbReference>
<comment type="similarity">
    <text evidence="3">Belongs to the class-I aminoacyl-tRNA synthetase family. IleS type 2 subfamily.</text>
</comment>
<comment type="subcellular location">
    <subcellularLocation>
        <location evidence="2">Cytoplasm</location>
    </subcellularLocation>
</comment>
<dbReference type="InterPro" id="IPR009008">
    <property type="entry name" value="Val/Leu/Ile-tRNA-synth_edit"/>
</dbReference>
<evidence type="ECO:0000256" key="9">
    <source>
        <dbReference type="ARBA" id="ARBA00022741"/>
    </source>
</evidence>
<dbReference type="SUPFAM" id="SSF53254">
    <property type="entry name" value="Phosphoglycerate mutase-like"/>
    <property type="match status" value="1"/>
</dbReference>
<dbReference type="PANTHER" id="PTHR42780:SF1">
    <property type="entry name" value="ISOLEUCINE--TRNA LIGASE, CYTOPLASMIC"/>
    <property type="match status" value="1"/>
</dbReference>